<feature type="compositionally biased region" description="Low complexity" evidence="1">
    <location>
        <begin position="60"/>
        <end position="75"/>
    </location>
</feature>
<dbReference type="eggNOG" id="ENOG5030RUJ">
    <property type="taxonomic scope" value="Bacteria"/>
</dbReference>
<keyword evidence="2" id="KW-1133">Transmembrane helix</keyword>
<dbReference type="Proteomes" id="UP000019277">
    <property type="component" value="Unassembled WGS sequence"/>
</dbReference>
<name>W7J1J5_9PSEU</name>
<dbReference type="Pfam" id="PF26056">
    <property type="entry name" value="DUF8017"/>
    <property type="match status" value="1"/>
</dbReference>
<evidence type="ECO:0000313" key="4">
    <source>
        <dbReference type="EMBL" id="EWC62806.1"/>
    </source>
</evidence>
<evidence type="ECO:0000313" key="5">
    <source>
        <dbReference type="Proteomes" id="UP000019277"/>
    </source>
</evidence>
<keyword evidence="2" id="KW-0472">Membrane</keyword>
<dbReference type="STRING" id="909613.UO65_1840"/>
<protein>
    <recommendedName>
        <fullName evidence="3">DUF8017 domain-containing protein</fullName>
    </recommendedName>
</protein>
<feature type="transmembrane region" description="Helical" evidence="2">
    <location>
        <begin position="26"/>
        <end position="47"/>
    </location>
</feature>
<accession>W7J1J5</accession>
<keyword evidence="2" id="KW-0812">Transmembrane</keyword>
<feature type="domain" description="DUF8017" evidence="3">
    <location>
        <begin position="73"/>
        <end position="252"/>
    </location>
</feature>
<dbReference type="RefSeq" id="WP_035280590.1">
    <property type="nucleotide sequence ID" value="NZ_AYXG01000070.1"/>
</dbReference>
<dbReference type="OrthoDB" id="3696572at2"/>
<feature type="region of interest" description="Disordered" evidence="1">
    <location>
        <begin position="49"/>
        <end position="75"/>
    </location>
</feature>
<dbReference type="InterPro" id="IPR058330">
    <property type="entry name" value="DUF8017"/>
</dbReference>
<gene>
    <name evidence="4" type="ORF">UO65_1840</name>
</gene>
<evidence type="ECO:0000259" key="3">
    <source>
        <dbReference type="Pfam" id="PF26056"/>
    </source>
</evidence>
<comment type="caution">
    <text evidence="4">The sequence shown here is derived from an EMBL/GenBank/DDBJ whole genome shotgun (WGS) entry which is preliminary data.</text>
</comment>
<reference evidence="4 5" key="1">
    <citation type="journal article" date="2014" name="Genome Announc.">
        <title>Draft Genome Sequence of the Antitrypanosomally Active Sponge-Associated Bacterium Actinokineospora sp. Strain EG49.</title>
        <authorList>
            <person name="Harjes J."/>
            <person name="Ryu T."/>
            <person name="Abdelmohsen U.R."/>
            <person name="Moitinho-Silva L."/>
            <person name="Horn H."/>
            <person name="Ravasi T."/>
            <person name="Hentschel U."/>
        </authorList>
    </citation>
    <scope>NUCLEOTIDE SEQUENCE [LARGE SCALE GENOMIC DNA]</scope>
    <source>
        <strain evidence="4 5">EG49</strain>
    </source>
</reference>
<evidence type="ECO:0000256" key="1">
    <source>
        <dbReference type="SAM" id="MobiDB-lite"/>
    </source>
</evidence>
<dbReference type="AlphaFoldDB" id="W7J1J5"/>
<sequence length="253" mass="24841">MTYPGGQYQGLGLFDEPPPPRRTGRIAAVAVAAVVVIVGAVVAVVLLNRGDDGGGPGPTTGPTTTAQPTTEAPPGEVVANEDAHVAYTVPDGWVASGGDPITLPSMSGLSISALAGSGEYACEGRDYSRGFAGSGTAPAGEINKVASDIAHAVGTDGYTGASGLEVSVGTPKAVKRTGDGGAGVDGVQVEATVTTSGSACLSTRGLVVVTVLRVADGLRFVVVNGDTEGGPADPPPVDRAALLAVADSARPIP</sequence>
<dbReference type="PATRIC" id="fig|909613.9.peg.1851"/>
<keyword evidence="5" id="KW-1185">Reference proteome</keyword>
<dbReference type="EMBL" id="AYXG01000070">
    <property type="protein sequence ID" value="EWC62806.1"/>
    <property type="molecule type" value="Genomic_DNA"/>
</dbReference>
<evidence type="ECO:0000256" key="2">
    <source>
        <dbReference type="SAM" id="Phobius"/>
    </source>
</evidence>
<proteinExistence type="predicted"/>
<organism evidence="4 5">
    <name type="scientific">Actinokineospora spheciospongiae</name>
    <dbReference type="NCBI Taxonomy" id="909613"/>
    <lineage>
        <taxon>Bacteria</taxon>
        <taxon>Bacillati</taxon>
        <taxon>Actinomycetota</taxon>
        <taxon>Actinomycetes</taxon>
        <taxon>Pseudonocardiales</taxon>
        <taxon>Pseudonocardiaceae</taxon>
        <taxon>Actinokineospora</taxon>
    </lineage>
</organism>